<evidence type="ECO:0000313" key="3">
    <source>
        <dbReference type="Proteomes" id="UP000596742"/>
    </source>
</evidence>
<dbReference type="OrthoDB" id="10344440at2759"/>
<name>A0A8B6GDS6_MYTGA</name>
<evidence type="ECO:0000313" key="2">
    <source>
        <dbReference type="EMBL" id="VDI62569.1"/>
    </source>
</evidence>
<dbReference type="Proteomes" id="UP000596742">
    <property type="component" value="Unassembled WGS sequence"/>
</dbReference>
<gene>
    <name evidence="2" type="ORF">MGAL_10B079872</name>
</gene>
<sequence length="265" mass="30625">MACSVDTSACQICGSLATENVLLAQCNKCHIEACEACSERHTLENSGHSFQSIAGDNSTTSEMKSDTFKMCDYHPHMRLKYVCHTHHTLCCTECKYRHKTCNNIQTIDKAAKGIKTSQSLRSFLNDLKRSEKAYEKLERNCTKNIQRLEDVSDTLETKLNKCIWDILVSLGIYSSVNCIRQNVHQIQTVEKQKTINEQQQLILNKDLIHCNRKRLQTLLQRKCSENEMFIEMAKFRKFYNRQKEELGMLSRSAVEKDVKLTFHTT</sequence>
<evidence type="ECO:0000256" key="1">
    <source>
        <dbReference type="SAM" id="Coils"/>
    </source>
</evidence>
<keyword evidence="1" id="KW-0175">Coiled coil</keyword>
<keyword evidence="3" id="KW-1185">Reference proteome</keyword>
<accession>A0A8B6GDS6</accession>
<organism evidence="2 3">
    <name type="scientific">Mytilus galloprovincialis</name>
    <name type="common">Mediterranean mussel</name>
    <dbReference type="NCBI Taxonomy" id="29158"/>
    <lineage>
        <taxon>Eukaryota</taxon>
        <taxon>Metazoa</taxon>
        <taxon>Spiralia</taxon>
        <taxon>Lophotrochozoa</taxon>
        <taxon>Mollusca</taxon>
        <taxon>Bivalvia</taxon>
        <taxon>Autobranchia</taxon>
        <taxon>Pteriomorphia</taxon>
        <taxon>Mytilida</taxon>
        <taxon>Mytiloidea</taxon>
        <taxon>Mytilidae</taxon>
        <taxon>Mytilinae</taxon>
        <taxon>Mytilus</taxon>
    </lineage>
</organism>
<reference evidence="2" key="1">
    <citation type="submission" date="2018-11" db="EMBL/GenBank/DDBJ databases">
        <authorList>
            <person name="Alioto T."/>
            <person name="Alioto T."/>
        </authorList>
    </citation>
    <scope>NUCLEOTIDE SEQUENCE</scope>
</reference>
<protein>
    <recommendedName>
        <fullName evidence="4">B box-type domain-containing protein</fullName>
    </recommendedName>
</protein>
<dbReference type="AlphaFoldDB" id="A0A8B6GDS6"/>
<feature type="coiled-coil region" evidence="1">
    <location>
        <begin position="120"/>
        <end position="147"/>
    </location>
</feature>
<dbReference type="CDD" id="cd19756">
    <property type="entry name" value="Bbox2"/>
    <property type="match status" value="1"/>
</dbReference>
<evidence type="ECO:0008006" key="4">
    <source>
        <dbReference type="Google" id="ProtNLM"/>
    </source>
</evidence>
<dbReference type="EMBL" id="UYJE01008278">
    <property type="protein sequence ID" value="VDI62569.1"/>
    <property type="molecule type" value="Genomic_DNA"/>
</dbReference>
<comment type="caution">
    <text evidence="2">The sequence shown here is derived from an EMBL/GenBank/DDBJ whole genome shotgun (WGS) entry which is preliminary data.</text>
</comment>
<proteinExistence type="predicted"/>
<dbReference type="Gene3D" id="3.30.160.60">
    <property type="entry name" value="Classic Zinc Finger"/>
    <property type="match status" value="1"/>
</dbReference>